<evidence type="ECO:0000313" key="3">
    <source>
        <dbReference type="EMBL" id="RLM84928.1"/>
    </source>
</evidence>
<feature type="domain" description="DUF632" evidence="2">
    <location>
        <begin position="204"/>
        <end position="235"/>
    </location>
</feature>
<dbReference type="Proteomes" id="UP000275267">
    <property type="component" value="Unassembled WGS sequence"/>
</dbReference>
<feature type="domain" description="DUF632" evidence="2">
    <location>
        <begin position="238"/>
        <end position="341"/>
    </location>
</feature>
<reference evidence="4" key="1">
    <citation type="journal article" date="2019" name="Nat. Commun.">
        <title>The genome of broomcorn millet.</title>
        <authorList>
            <person name="Zou C."/>
            <person name="Miki D."/>
            <person name="Li D."/>
            <person name="Tang Q."/>
            <person name="Xiao L."/>
            <person name="Rajput S."/>
            <person name="Deng P."/>
            <person name="Jia W."/>
            <person name="Huang R."/>
            <person name="Zhang M."/>
            <person name="Sun Y."/>
            <person name="Hu J."/>
            <person name="Fu X."/>
            <person name="Schnable P.S."/>
            <person name="Li F."/>
            <person name="Zhang H."/>
            <person name="Feng B."/>
            <person name="Zhu X."/>
            <person name="Liu R."/>
            <person name="Schnable J.C."/>
            <person name="Zhu J.-K."/>
            <person name="Zhang H."/>
        </authorList>
    </citation>
    <scope>NUCLEOTIDE SEQUENCE [LARGE SCALE GENOMIC DNA]</scope>
</reference>
<dbReference type="AlphaFoldDB" id="A0A3L6QN83"/>
<proteinExistence type="predicted"/>
<evidence type="ECO:0000259" key="2">
    <source>
        <dbReference type="Pfam" id="PF04782"/>
    </source>
</evidence>
<feature type="compositionally biased region" description="Polar residues" evidence="1">
    <location>
        <begin position="126"/>
        <end position="136"/>
    </location>
</feature>
<feature type="region of interest" description="Disordered" evidence="1">
    <location>
        <begin position="122"/>
        <end position="143"/>
    </location>
</feature>
<dbReference type="STRING" id="4540.A0A3L6QN83"/>
<dbReference type="Pfam" id="PF04782">
    <property type="entry name" value="DUF632"/>
    <property type="match status" value="3"/>
</dbReference>
<dbReference type="PANTHER" id="PTHR21450">
    <property type="entry name" value="PROTEIN ALTERED PHOSPHATE STARVATION RESPONSE 1"/>
    <property type="match status" value="1"/>
</dbReference>
<evidence type="ECO:0000313" key="4">
    <source>
        <dbReference type="Proteomes" id="UP000275267"/>
    </source>
</evidence>
<sequence>MEGDADADESPSALISHGNGVAPSSTLRVRVVAPILLLLCLSFCVARPFVSLGLLGRGVAAMKQEELIPELEEGKNSPTNGDGGFAESEDDFDNPSTETLVRVFKNRNDVLFDSTHSDSRHALENIASQNTDSRSPNSKKKGTMIGRSSLDVLLVDGELKKPYTDVDVVIHISTLDRLYAWESKLYDEVKASSTIYRKYDEKRLAFQKIDFISKNIEDLRDEDLQPQLDELVGCLKVSFQSESQCQAALRLLVELRRLCSNLQYWMASHKAYLCSLNLWLHKCMKPLKRRKVSRKRNGVEVSLTGPAVAPMFTTCEMWIKLLDDLRTRDLEEAIEGLIADTSRSIPHQDKVPDDGNGGDVLAPAADLQSSLLRFLEKLEAFSEISVQRYIDLQKNVSAAKERIWRKDSTSAAQTNYLILILMLVNTGTA</sequence>
<keyword evidence="4" id="KW-1185">Reference proteome</keyword>
<comment type="caution">
    <text evidence="3">The sequence shown here is derived from an EMBL/GenBank/DDBJ whole genome shotgun (WGS) entry which is preliminary data.</text>
</comment>
<name>A0A3L6QN83_PANMI</name>
<feature type="domain" description="DUF632" evidence="2">
    <location>
        <begin position="118"/>
        <end position="202"/>
    </location>
</feature>
<dbReference type="PANTHER" id="PTHR21450:SF30">
    <property type="entry name" value="OS07G0686500 PROTEIN"/>
    <property type="match status" value="1"/>
</dbReference>
<organism evidence="3 4">
    <name type="scientific">Panicum miliaceum</name>
    <name type="common">Proso millet</name>
    <name type="synonym">Broomcorn millet</name>
    <dbReference type="NCBI Taxonomy" id="4540"/>
    <lineage>
        <taxon>Eukaryota</taxon>
        <taxon>Viridiplantae</taxon>
        <taxon>Streptophyta</taxon>
        <taxon>Embryophyta</taxon>
        <taxon>Tracheophyta</taxon>
        <taxon>Spermatophyta</taxon>
        <taxon>Magnoliopsida</taxon>
        <taxon>Liliopsida</taxon>
        <taxon>Poales</taxon>
        <taxon>Poaceae</taxon>
        <taxon>PACMAD clade</taxon>
        <taxon>Panicoideae</taxon>
        <taxon>Panicodae</taxon>
        <taxon>Paniceae</taxon>
        <taxon>Panicinae</taxon>
        <taxon>Panicum</taxon>
        <taxon>Panicum sect. Panicum</taxon>
    </lineage>
</organism>
<dbReference type="EMBL" id="PQIB02000011">
    <property type="protein sequence ID" value="RLM84928.1"/>
    <property type="molecule type" value="Genomic_DNA"/>
</dbReference>
<evidence type="ECO:0000256" key="1">
    <source>
        <dbReference type="SAM" id="MobiDB-lite"/>
    </source>
</evidence>
<accession>A0A3L6QN83</accession>
<protein>
    <recommendedName>
        <fullName evidence="2">DUF632 domain-containing protein</fullName>
    </recommendedName>
</protein>
<dbReference type="OrthoDB" id="694308at2759"/>
<feature type="region of interest" description="Disordered" evidence="1">
    <location>
        <begin position="71"/>
        <end position="94"/>
    </location>
</feature>
<dbReference type="InterPro" id="IPR006867">
    <property type="entry name" value="DUF632"/>
</dbReference>
<gene>
    <name evidence="3" type="ORF">C2845_PM04G34580</name>
</gene>